<name>A0ABR6KGM9_9BACT</name>
<organism evidence="3 4">
    <name type="scientific">Parabacteroides faecis</name>
    <dbReference type="NCBI Taxonomy" id="1217282"/>
    <lineage>
        <taxon>Bacteria</taxon>
        <taxon>Pseudomonadati</taxon>
        <taxon>Bacteroidota</taxon>
        <taxon>Bacteroidia</taxon>
        <taxon>Bacteroidales</taxon>
        <taxon>Tannerellaceae</taxon>
        <taxon>Parabacteroides</taxon>
    </lineage>
</organism>
<dbReference type="Gene3D" id="2.160.20.10">
    <property type="entry name" value="Single-stranded right-handed beta-helix, Pectin lyase-like"/>
    <property type="match status" value="2"/>
</dbReference>
<dbReference type="Pfam" id="PF13229">
    <property type="entry name" value="Beta_helix"/>
    <property type="match status" value="1"/>
</dbReference>
<dbReference type="EMBL" id="JACHOC010000001">
    <property type="protein sequence ID" value="MBB4620576.1"/>
    <property type="molecule type" value="Genomic_DNA"/>
</dbReference>
<keyword evidence="4" id="KW-1185">Reference proteome</keyword>
<gene>
    <name evidence="3" type="ORF">GGQ57_000450</name>
</gene>
<dbReference type="InterPro" id="IPR011050">
    <property type="entry name" value="Pectin_lyase_fold/virulence"/>
</dbReference>
<evidence type="ECO:0000313" key="3">
    <source>
        <dbReference type="EMBL" id="MBB4620576.1"/>
    </source>
</evidence>
<feature type="domain" description="Right handed beta helix" evidence="2">
    <location>
        <begin position="330"/>
        <end position="543"/>
    </location>
</feature>
<comment type="caution">
    <text evidence="3">The sequence shown here is derived from an EMBL/GenBank/DDBJ whole genome shotgun (WGS) entry which is preliminary data.</text>
</comment>
<dbReference type="SUPFAM" id="SSF51126">
    <property type="entry name" value="Pectin lyase-like"/>
    <property type="match status" value="1"/>
</dbReference>
<evidence type="ECO:0000313" key="4">
    <source>
        <dbReference type="Proteomes" id="UP000533637"/>
    </source>
</evidence>
<protein>
    <recommendedName>
        <fullName evidence="2">Right handed beta helix domain-containing protein</fullName>
    </recommendedName>
</protein>
<dbReference type="Proteomes" id="UP000533637">
    <property type="component" value="Unassembled WGS sequence"/>
</dbReference>
<evidence type="ECO:0000256" key="1">
    <source>
        <dbReference type="SAM" id="SignalP"/>
    </source>
</evidence>
<evidence type="ECO:0000259" key="2">
    <source>
        <dbReference type="Pfam" id="PF13229"/>
    </source>
</evidence>
<dbReference type="InterPro" id="IPR012334">
    <property type="entry name" value="Pectin_lyas_fold"/>
</dbReference>
<reference evidence="3 4" key="1">
    <citation type="submission" date="2020-08" db="EMBL/GenBank/DDBJ databases">
        <title>Genomic Encyclopedia of Type Strains, Phase IV (KMG-IV): sequencing the most valuable type-strain genomes for metagenomic binning, comparative biology and taxonomic classification.</title>
        <authorList>
            <person name="Goeker M."/>
        </authorList>
    </citation>
    <scope>NUCLEOTIDE SEQUENCE [LARGE SCALE GENOMIC DNA]</scope>
    <source>
        <strain evidence="3 4">DSM 102983</strain>
    </source>
</reference>
<keyword evidence="1" id="KW-0732">Signal</keyword>
<dbReference type="InterPro" id="IPR039448">
    <property type="entry name" value="Beta_helix"/>
</dbReference>
<feature type="signal peptide" evidence="1">
    <location>
        <begin position="1"/>
        <end position="19"/>
    </location>
</feature>
<proteinExistence type="predicted"/>
<feature type="chain" id="PRO_5047484189" description="Right handed beta helix domain-containing protein" evidence="1">
    <location>
        <begin position="20"/>
        <end position="700"/>
    </location>
</feature>
<sequence length="700" mass="79770">MKRLLFFYLFSLCSSAIMAQNTIYVSSETKGIENGTLESPYQTIEAALKQGLNSTGNDTVRIHVQAGFYPLNKTIRIEKTPSAPVLIEGDEKDMPVFSGAITLTSWEKTPQGWWKTHIDEVTRYGVKIEQLFVNGNRAIRARTPDKGWFFVEGAEETVHYKGTGRSPEYATQRIRVKPEDMESLKGLSAEELNNVMVMCYHKWDNTRKYLSQAIPDSGYFFLNGQGMKPWNPIGKGSRFILENYKQAMNTEGEWFLETSGDLYYIPRKGEVMETSVAYAPVLNRLLSIKGDKDRPVKNITFRNLSFEHAGYVMPKTGNDPAQAASPDDAAIQLDHADNIRFENCVIKHTGNYAIWFRKACTNCKLEHSYLTDLGAGAVKIGEYETPDPAYLTKHITIDNNIIQKTGFVFPCGVGVAIFNSSDNKVTHNEISDLLYSGVSVGWVWGYGKSYAVNNEIAYNNIHHIGWGELSDMGAVYTLGISPGTRVCNNVIHHIYSYDYGGWGLYTDEGSTGVVMENNLVYGCKSGGFHQHYGKENIIRNNIFAFNHYQQLQFTRVEDHQSFSFTSNIILMDHGVYLAGPWDKANMDMDYNCYWDLRGNADPKFLDYDLKTWKKIKDKHSIIQDPGFKAPYQLDFQFKDQKAIRKIKFKPFDYQKAGVYGSSEWIQKARMSKEREEEFDRIVRNREESVSALYDRTISDI</sequence>
<dbReference type="PANTHER" id="PTHR36453:SF1">
    <property type="entry name" value="RIGHT HANDED BETA HELIX DOMAIN-CONTAINING PROTEIN"/>
    <property type="match status" value="1"/>
</dbReference>
<dbReference type="PANTHER" id="PTHR36453">
    <property type="entry name" value="SECRETED PROTEIN-RELATED"/>
    <property type="match status" value="1"/>
</dbReference>
<dbReference type="InterPro" id="IPR006626">
    <property type="entry name" value="PbH1"/>
</dbReference>
<dbReference type="RefSeq" id="WP_183668706.1">
    <property type="nucleotide sequence ID" value="NZ_BMPB01000010.1"/>
</dbReference>
<accession>A0ABR6KGM9</accession>
<dbReference type="SMART" id="SM00710">
    <property type="entry name" value="PbH1"/>
    <property type="match status" value="8"/>
</dbReference>